<evidence type="ECO:0000313" key="2">
    <source>
        <dbReference type="EMBL" id="SDM01831.1"/>
    </source>
</evidence>
<dbReference type="GO" id="GO:0019867">
    <property type="term" value="C:outer membrane"/>
    <property type="evidence" value="ECO:0007669"/>
    <property type="project" value="InterPro"/>
</dbReference>
<reference evidence="2 3" key="1">
    <citation type="submission" date="2016-10" db="EMBL/GenBank/DDBJ databases">
        <authorList>
            <person name="de Groot N.N."/>
        </authorList>
    </citation>
    <scope>NUCLEOTIDE SEQUENCE [LARGE SCALE GENOMIC DNA]</scope>
    <source>
        <strain evidence="2 3">DSM 14789</strain>
    </source>
</reference>
<dbReference type="Pfam" id="PF03922">
    <property type="entry name" value="OmpW"/>
    <property type="match status" value="1"/>
</dbReference>
<evidence type="ECO:0000313" key="3">
    <source>
        <dbReference type="Proteomes" id="UP000198654"/>
    </source>
</evidence>
<sequence length="193" mass="20400">MTKIKLLSAAIIAGSTFAASQAALAYEAGDVLVRGGIAKVNPEGDAEGMLSNENGFVGSLGFMVHDKLAISLGAGEEFEHEFDQDAYSGKFEQQPFDLMVQYYPLGGLDSRIQPYAGVGANYTRFSSESDGLSIDNTWAPKGELGVDLMVTENLALNGFASYTNLDADYSLNGVSNEADIDPIIVGGGVTFSF</sequence>
<dbReference type="Gene3D" id="2.40.160.20">
    <property type="match status" value="1"/>
</dbReference>
<keyword evidence="3" id="KW-1185">Reference proteome</keyword>
<dbReference type="Proteomes" id="UP000198654">
    <property type="component" value="Unassembled WGS sequence"/>
</dbReference>
<dbReference type="SUPFAM" id="SSF56925">
    <property type="entry name" value="OMPA-like"/>
    <property type="match status" value="1"/>
</dbReference>
<name>A0A1G9PTN5_9GAMM</name>
<dbReference type="STRING" id="119000.SAMN05661010_03119"/>
<keyword evidence="1" id="KW-0732">Signal</keyword>
<feature type="signal peptide" evidence="1">
    <location>
        <begin position="1"/>
        <end position="25"/>
    </location>
</feature>
<proteinExistence type="predicted"/>
<dbReference type="InterPro" id="IPR005618">
    <property type="entry name" value="OMPW"/>
</dbReference>
<dbReference type="InterPro" id="IPR011250">
    <property type="entry name" value="OMP/PagP_B-barrel"/>
</dbReference>
<organism evidence="2 3">
    <name type="scientific">Modicisalibacter muralis</name>
    <dbReference type="NCBI Taxonomy" id="119000"/>
    <lineage>
        <taxon>Bacteria</taxon>
        <taxon>Pseudomonadati</taxon>
        <taxon>Pseudomonadota</taxon>
        <taxon>Gammaproteobacteria</taxon>
        <taxon>Oceanospirillales</taxon>
        <taxon>Halomonadaceae</taxon>
        <taxon>Modicisalibacter</taxon>
    </lineage>
</organism>
<gene>
    <name evidence="2" type="ORF">SAMN05661010_03119</name>
</gene>
<dbReference type="PANTHER" id="PTHR36920">
    <property type="match status" value="1"/>
</dbReference>
<protein>
    <submittedName>
        <fullName evidence="2">Outer membrane protein</fullName>
    </submittedName>
</protein>
<dbReference type="GO" id="GO:0055085">
    <property type="term" value="P:transmembrane transport"/>
    <property type="evidence" value="ECO:0007669"/>
    <property type="project" value="TreeGrafter"/>
</dbReference>
<evidence type="ECO:0000256" key="1">
    <source>
        <dbReference type="SAM" id="SignalP"/>
    </source>
</evidence>
<dbReference type="EMBL" id="FNGI01000010">
    <property type="protein sequence ID" value="SDM01831.1"/>
    <property type="molecule type" value="Genomic_DNA"/>
</dbReference>
<dbReference type="PANTHER" id="PTHR36920:SF1">
    <property type="entry name" value="OUTER MEMBRANE PROTEIN W"/>
    <property type="match status" value="1"/>
</dbReference>
<dbReference type="RefSeq" id="WP_089730199.1">
    <property type="nucleotide sequence ID" value="NZ_FNGI01000010.1"/>
</dbReference>
<dbReference type="OrthoDB" id="9807574at2"/>
<feature type="chain" id="PRO_5011575116" evidence="1">
    <location>
        <begin position="26"/>
        <end position="193"/>
    </location>
</feature>
<dbReference type="AlphaFoldDB" id="A0A1G9PTN5"/>
<accession>A0A1G9PTN5</accession>